<feature type="transmembrane region" description="Helical" evidence="1">
    <location>
        <begin position="75"/>
        <end position="94"/>
    </location>
</feature>
<reference evidence="3 4" key="1">
    <citation type="submission" date="2019-04" db="EMBL/GenBank/DDBJ databases">
        <title>Saccharibacteria TM7 genomes.</title>
        <authorList>
            <person name="Bor B."/>
            <person name="He X."/>
            <person name="Chen T."/>
            <person name="Dewhirst F.E."/>
        </authorList>
    </citation>
    <scope>NUCLEOTIDE SEQUENCE [LARGE SCALE GENOMIC DNA]</scope>
    <source>
        <strain evidence="3 4">BB001</strain>
    </source>
</reference>
<proteinExistence type="predicted"/>
<keyword evidence="1" id="KW-0812">Transmembrane</keyword>
<dbReference type="SUPFAM" id="SSF54427">
    <property type="entry name" value="NTF2-like"/>
    <property type="match status" value="1"/>
</dbReference>
<protein>
    <submittedName>
        <fullName evidence="3">DUF3137 domain-containing protein</fullName>
    </submittedName>
</protein>
<evidence type="ECO:0000313" key="3">
    <source>
        <dbReference type="EMBL" id="QCT42014.1"/>
    </source>
</evidence>
<dbReference type="InterPro" id="IPR032710">
    <property type="entry name" value="NTF2-like_dom_sf"/>
</dbReference>
<dbReference type="Gene3D" id="3.10.450.240">
    <property type="match status" value="1"/>
</dbReference>
<feature type="domain" description="Tim44-like" evidence="2">
    <location>
        <begin position="107"/>
        <end position="249"/>
    </location>
</feature>
<sequence length="442" mass="48904">MFVLEIMPLLARAGGGGSSSGGGSGGGGIFALPAVVAAGVAGFVRSKTGSKAAGVAVGMAAGTAVSLLYLWGGTFAFIVAMISTVIGAFGGAWADKLGRFRKGSAAAQRSVQQAAASDAAWSPERLTEYAASIFGKFQHDWQQMDVASIRTYTTQRYANHISLMLYALQQMGRANHMSNIRIKEIIITSAHDDANDQQDRVSFGILAQANDQLIDTTSGDVLTATTEEFGEQWNFVRHENTWLLDSIDQATEEESMLVRSLRQFAADNRMYFSPDWGNLLLPTRGQLFKVGFKNADINNHIIGFWTGDLLVQLYTYRTKEDESGDQYVVGQINLPKSYGGILVERRGKLLSRLKAPRGYNKVSLEWGDFNKRYQVYATDENQVTSFELLNPSFMAWLYDQDIKVNIEVVDNVVYLYAKLSANEQRYEAMLEILKRSHKELKM</sequence>
<dbReference type="EMBL" id="CP040004">
    <property type="protein sequence ID" value="QCT42014.1"/>
    <property type="molecule type" value="Genomic_DNA"/>
</dbReference>
<dbReference type="RefSeq" id="WP_138078551.1">
    <property type="nucleotide sequence ID" value="NZ_CP040004.1"/>
</dbReference>
<dbReference type="OrthoDB" id="7066974at2"/>
<dbReference type="SMART" id="SM00978">
    <property type="entry name" value="Tim44"/>
    <property type="match status" value="1"/>
</dbReference>
<gene>
    <name evidence="3" type="ORF">FBF37_00815</name>
</gene>
<dbReference type="KEGG" id="nft:FBF37_00815"/>
<accession>A0A4P9A2L1</accession>
<feature type="transmembrane region" description="Helical" evidence="1">
    <location>
        <begin position="27"/>
        <end position="45"/>
    </location>
</feature>
<dbReference type="AlphaFoldDB" id="A0A4P9A2L1"/>
<name>A0A4P9A2L1_9BACT</name>
<keyword evidence="1" id="KW-0472">Membrane</keyword>
<evidence type="ECO:0000313" key="4">
    <source>
        <dbReference type="Proteomes" id="UP000310639"/>
    </source>
</evidence>
<dbReference type="InterPro" id="IPR007379">
    <property type="entry name" value="Tim44-like_dom"/>
</dbReference>
<evidence type="ECO:0000259" key="2">
    <source>
        <dbReference type="SMART" id="SM00978"/>
    </source>
</evidence>
<dbReference type="Pfam" id="PF04280">
    <property type="entry name" value="Tim44"/>
    <property type="match status" value="1"/>
</dbReference>
<keyword evidence="1" id="KW-1133">Transmembrane helix</keyword>
<organism evidence="3 4">
    <name type="scientific">Candidatus Nanosynbacter featherlites</name>
    <dbReference type="NCBI Taxonomy" id="2572088"/>
    <lineage>
        <taxon>Bacteria</taxon>
        <taxon>Candidatus Saccharimonadota</taxon>
        <taxon>Candidatus Saccharimonadia</taxon>
        <taxon>Candidatus Nanosynbacterales</taxon>
        <taxon>Candidatus Nanosynbacteraceae</taxon>
        <taxon>Candidatus Nanosynbacter</taxon>
    </lineage>
</organism>
<evidence type="ECO:0000256" key="1">
    <source>
        <dbReference type="SAM" id="Phobius"/>
    </source>
</evidence>
<dbReference type="Proteomes" id="UP000310639">
    <property type="component" value="Chromosome"/>
</dbReference>
<keyword evidence="4" id="KW-1185">Reference proteome</keyword>